<keyword evidence="1" id="KW-0614">Plasmid</keyword>
<evidence type="ECO:0000313" key="1">
    <source>
        <dbReference type="EMBL" id="ACJ63593.1"/>
    </source>
</evidence>
<sequence length="120" mass="13138">MAGAHEFRQHGFHARQVGHLLAHVLELVFGQAAGLLAVGAIVEPQQLGNLVQTEPQPLCRFHEFHPNHVRLPIAADAAVRLVRFPQQALALIEADCLHVDPGRLGKNANGQVFQIIFHIA</sequence>
<geneLocation type="plasmid" evidence="1">
    <name>pAPEC-O103-ColBM</name>
</geneLocation>
<gene>
    <name evidence="1" type="ORF">pO103_108</name>
</gene>
<dbReference type="EMBL" id="CP001232">
    <property type="protein sequence ID" value="ACJ63593.1"/>
    <property type="molecule type" value="Genomic_DNA"/>
</dbReference>
<accession>B7JCK1</accession>
<dbReference type="AlphaFoldDB" id="B7JCK1"/>
<protein>
    <submittedName>
        <fullName evidence="1">Uncharacterized protein</fullName>
    </submittedName>
</protein>
<organism evidence="1">
    <name type="scientific">Escherichia coli</name>
    <dbReference type="NCBI Taxonomy" id="562"/>
    <lineage>
        <taxon>Bacteria</taxon>
        <taxon>Pseudomonadati</taxon>
        <taxon>Pseudomonadota</taxon>
        <taxon>Gammaproteobacteria</taxon>
        <taxon>Enterobacterales</taxon>
        <taxon>Enterobacteriaceae</taxon>
        <taxon>Escherichia</taxon>
    </lineage>
</organism>
<reference evidence="1" key="1">
    <citation type="journal article" date="2010" name="Infect. Immun.">
        <title>Sequence analysis and characterization of a transferable hybrid plasmid encoding multidrug resistance and enabling zoonotic potential for extraintestinal Escherichia coli.</title>
        <authorList>
            <person name="Johnson T.J."/>
            <person name="Jordan D."/>
            <person name="Kariyawasam S."/>
            <person name="Stell A.L."/>
            <person name="Bell N.P."/>
            <person name="Wannemuehler Y.M."/>
            <person name="Alarcon C.F."/>
            <person name="Li G."/>
            <person name="Tivendale K.A."/>
            <person name="Logue C.M."/>
            <person name="Nolan L.K."/>
        </authorList>
    </citation>
    <scope>NUCLEOTIDE SEQUENCE [LARGE SCALE GENOMIC DNA]</scope>
    <source>
        <strain evidence="1">APEC O103</strain>
        <plasmid evidence="1">pAPEC-O103-ColBM</plasmid>
    </source>
</reference>
<proteinExistence type="predicted"/>
<name>B7JCK1_ECOLX</name>